<proteinExistence type="predicted"/>
<dbReference type="VEuPathDB" id="ToxoDB:EBH_0032320"/>
<gene>
    <name evidence="3" type="ORF">EBH_0032320</name>
</gene>
<keyword evidence="4" id="KW-1185">Reference proteome</keyword>
<name>U6LNX0_9EIME</name>
<feature type="compositionally biased region" description="Basic and acidic residues" evidence="1">
    <location>
        <begin position="171"/>
        <end position="181"/>
    </location>
</feature>
<reference evidence="3" key="1">
    <citation type="submission" date="2013-10" db="EMBL/GenBank/DDBJ databases">
        <title>Genomic analysis of the causative agents of coccidiosis in chickens.</title>
        <authorList>
            <person name="Reid A.J."/>
            <person name="Blake D."/>
            <person name="Billington K."/>
            <person name="Browne H."/>
            <person name="Dunn M."/>
            <person name="Hung S."/>
            <person name="Kawahara F."/>
            <person name="Miranda-Saavedra D."/>
            <person name="Mourier T."/>
            <person name="Nagra H."/>
            <person name="Otto T.D."/>
            <person name="Rawlings N."/>
            <person name="Sanchez A."/>
            <person name="Sanders M."/>
            <person name="Subramaniam C."/>
            <person name="Tay Y."/>
            <person name="Dear P."/>
            <person name="Doerig C."/>
            <person name="Gruber A."/>
            <person name="Parkinson J."/>
            <person name="Shirley M."/>
            <person name="Wan K.L."/>
            <person name="Berriman M."/>
            <person name="Tomley F."/>
            <person name="Pain A."/>
        </authorList>
    </citation>
    <scope>NUCLEOTIDE SEQUENCE [LARGE SCALE GENOMIC DNA]</scope>
    <source>
        <strain evidence="3">Houghton</strain>
    </source>
</reference>
<protein>
    <submittedName>
        <fullName evidence="3">Uncharacterized protein</fullName>
    </submittedName>
</protein>
<evidence type="ECO:0000256" key="2">
    <source>
        <dbReference type="SAM" id="Phobius"/>
    </source>
</evidence>
<dbReference type="EMBL" id="HG712147">
    <property type="protein sequence ID" value="CDJ50284.1"/>
    <property type="molecule type" value="Genomic_DNA"/>
</dbReference>
<feature type="compositionally biased region" description="Acidic residues" evidence="1">
    <location>
        <begin position="111"/>
        <end position="120"/>
    </location>
</feature>
<dbReference type="AlphaFoldDB" id="U6LNX0"/>
<reference evidence="3" key="2">
    <citation type="submission" date="2013-10" db="EMBL/GenBank/DDBJ databases">
        <authorList>
            <person name="Aslett M."/>
        </authorList>
    </citation>
    <scope>NUCLEOTIDE SEQUENCE [LARGE SCALE GENOMIC DNA]</scope>
    <source>
        <strain evidence="3">Houghton</strain>
    </source>
</reference>
<feature type="compositionally biased region" description="Low complexity" evidence="1">
    <location>
        <begin position="182"/>
        <end position="199"/>
    </location>
</feature>
<evidence type="ECO:0000313" key="3">
    <source>
        <dbReference type="EMBL" id="CDJ50284.1"/>
    </source>
</evidence>
<organism evidence="3 4">
    <name type="scientific">Eimeria brunetti</name>
    <dbReference type="NCBI Taxonomy" id="51314"/>
    <lineage>
        <taxon>Eukaryota</taxon>
        <taxon>Sar</taxon>
        <taxon>Alveolata</taxon>
        <taxon>Apicomplexa</taxon>
        <taxon>Conoidasida</taxon>
        <taxon>Coccidia</taxon>
        <taxon>Eucoccidiorida</taxon>
        <taxon>Eimeriorina</taxon>
        <taxon>Eimeriidae</taxon>
        <taxon>Eimeria</taxon>
    </lineage>
</organism>
<sequence>MGEFDHVDINLPNNQDVEVNSVVSKDFPFSFLLQRGNLSKSVPRRLVLHASLSLLATALVAFVLLQCYRSIRATRVTCCQGEGGALGAPGGAPRRLAGQQPGGIPSSDECSTSEDGDVDMETLSSGNDDSEEEGAAGGRRHLKRRREDDDSGDDDEDEQEEGGRGEGGARGGREAERHDNNNHGGNDNDNGNDNGNGNDNDNDNDNAVGGGEDDDDASFLTASSGPSSLRGYESLEDPSALAY</sequence>
<keyword evidence="2" id="KW-0812">Transmembrane</keyword>
<feature type="transmembrane region" description="Helical" evidence="2">
    <location>
        <begin position="46"/>
        <end position="65"/>
    </location>
</feature>
<dbReference type="Proteomes" id="UP000030750">
    <property type="component" value="Unassembled WGS sequence"/>
</dbReference>
<evidence type="ECO:0000256" key="1">
    <source>
        <dbReference type="SAM" id="MobiDB-lite"/>
    </source>
</evidence>
<keyword evidence="2" id="KW-0472">Membrane</keyword>
<feature type="region of interest" description="Disordered" evidence="1">
    <location>
        <begin position="84"/>
        <end position="243"/>
    </location>
</feature>
<keyword evidence="2" id="KW-1133">Transmembrane helix</keyword>
<accession>U6LNX0</accession>
<evidence type="ECO:0000313" key="4">
    <source>
        <dbReference type="Proteomes" id="UP000030750"/>
    </source>
</evidence>
<feature type="compositionally biased region" description="Acidic residues" evidence="1">
    <location>
        <begin position="149"/>
        <end position="160"/>
    </location>
</feature>